<dbReference type="EMBL" id="ALBS01000139">
    <property type="protein sequence ID" value="EJT50011.1"/>
    <property type="molecule type" value="Genomic_DNA"/>
</dbReference>
<dbReference type="VEuPathDB" id="FungiDB:A1Q1_00852"/>
<dbReference type="Gene3D" id="3.40.190.10">
    <property type="entry name" value="Periplasmic binding protein-like II"/>
    <property type="match status" value="2"/>
</dbReference>
<gene>
    <name evidence="5" type="ORF">A1Q1_00852</name>
</gene>
<dbReference type="Proteomes" id="UP000002748">
    <property type="component" value="Unassembled WGS sequence"/>
</dbReference>
<proteinExistence type="inferred from homology"/>
<organism evidence="5 6">
    <name type="scientific">Trichosporon asahii var. asahii (strain ATCC 90039 / CBS 2479 / JCM 2466 / KCTC 7840 / NBRC 103889/ NCYC 2677 / UAMH 7654)</name>
    <name type="common">Yeast</name>
    <dbReference type="NCBI Taxonomy" id="1186058"/>
    <lineage>
        <taxon>Eukaryota</taxon>
        <taxon>Fungi</taxon>
        <taxon>Dikarya</taxon>
        <taxon>Basidiomycota</taxon>
        <taxon>Agaricomycotina</taxon>
        <taxon>Tremellomycetes</taxon>
        <taxon>Trichosporonales</taxon>
        <taxon>Trichosporonaceae</taxon>
        <taxon>Trichosporon</taxon>
    </lineage>
</organism>
<dbReference type="Pfam" id="PF22384">
    <property type="entry name" value="PBP2_Ca3427_like"/>
    <property type="match status" value="1"/>
</dbReference>
<protein>
    <recommendedName>
        <fullName evidence="4">Ca3427-like PBP 2 domain-containing protein</fullName>
    </recommendedName>
</protein>
<comment type="caution">
    <text evidence="5">The sequence shown here is derived from an EMBL/GenBank/DDBJ whole genome shotgun (WGS) entry which is preliminary data.</text>
</comment>
<comment type="similarity">
    <text evidence="2">Belongs to the bacterial solute-binding protein SsuA/TauA family.</text>
</comment>
<evidence type="ECO:0000256" key="2">
    <source>
        <dbReference type="ARBA" id="ARBA00010742"/>
    </source>
</evidence>
<evidence type="ECO:0000256" key="3">
    <source>
        <dbReference type="ARBA" id="ARBA00022729"/>
    </source>
</evidence>
<keyword evidence="3" id="KW-0732">Signal</keyword>
<dbReference type="KEGG" id="tasa:A1Q1_00852"/>
<dbReference type="GO" id="GO:0042597">
    <property type="term" value="C:periplasmic space"/>
    <property type="evidence" value="ECO:0007669"/>
    <property type="project" value="UniProtKB-SubCell"/>
</dbReference>
<dbReference type="RefSeq" id="XP_014181227.1">
    <property type="nucleotide sequence ID" value="XM_014325752.1"/>
</dbReference>
<dbReference type="OrthoDB" id="1363at2759"/>
<dbReference type="PANTHER" id="PTHR30024:SF47">
    <property type="entry name" value="TAURINE-BINDING PERIPLASMIC PROTEIN"/>
    <property type="match status" value="1"/>
</dbReference>
<dbReference type="GeneID" id="25984366"/>
<feature type="domain" description="Ca3427-like PBP 2" evidence="4">
    <location>
        <begin position="108"/>
        <end position="201"/>
    </location>
</feature>
<dbReference type="HOGENOM" id="CLU_061316_1_0_1"/>
<reference evidence="5 6" key="1">
    <citation type="journal article" date="2012" name="Eukaryot. Cell">
        <title>Draft genome sequence of CBS 2479, the standard type strain of Trichosporon asahii.</title>
        <authorList>
            <person name="Yang R.Y."/>
            <person name="Li H.T."/>
            <person name="Zhu H."/>
            <person name="Zhou G.P."/>
            <person name="Wang M."/>
            <person name="Wang L."/>
        </authorList>
    </citation>
    <scope>NUCLEOTIDE SEQUENCE [LARGE SCALE GENOMIC DNA]</scope>
    <source>
        <strain evidence="6">ATCC 90039 / CBS 2479 / JCM 2466 / KCTC 7840 / NCYC 2677 / UAMH 7654</strain>
    </source>
</reference>
<evidence type="ECO:0000313" key="6">
    <source>
        <dbReference type="Proteomes" id="UP000002748"/>
    </source>
</evidence>
<name>J5TAT4_TRIAS</name>
<sequence length="315" mass="34785">MLRGLRGTLASANLGLRNFSTTASNMVLRVGWHREHFLSPLLQLAEQDGGKTFTLVECPGGTGDMQAKLKNDEIDVCIALTDALTAGIANGQKSYKLVGRYISSPLRWAIITGKDSKYQTVDDLKGTTFGISRLGSGSQVMASVLSLNEGWSQADQPQFKVEGQFKPLRDSVNRGDTSVFLWEWFTTKPYVDSGEVRFIGSVYTPWPCWSIAASPNADNKEVSSFLEALQPYVRKFDSEESRAGPAVEFVAKTFGQQPEDVKEWLKSVKWEHNLDEVSEGVLKTTLETLEKAGVVKDAKYDIKDFVNTDVAKVVA</sequence>
<dbReference type="PANTHER" id="PTHR30024">
    <property type="entry name" value="ALIPHATIC SULFONATES-BINDING PROTEIN-RELATED"/>
    <property type="match status" value="1"/>
</dbReference>
<evidence type="ECO:0000256" key="1">
    <source>
        <dbReference type="ARBA" id="ARBA00004418"/>
    </source>
</evidence>
<evidence type="ECO:0000313" key="5">
    <source>
        <dbReference type="EMBL" id="EJT50011.1"/>
    </source>
</evidence>
<comment type="subcellular location">
    <subcellularLocation>
        <location evidence="1">Periplasm</location>
    </subcellularLocation>
</comment>
<accession>J5TAT4</accession>
<dbReference type="AlphaFoldDB" id="J5TAT4"/>
<dbReference type="InterPro" id="IPR054364">
    <property type="entry name" value="Ca3427-like_PBP2"/>
</dbReference>
<dbReference type="CDD" id="cd13637">
    <property type="entry name" value="PBP2_Ca3427_like"/>
    <property type="match status" value="1"/>
</dbReference>
<evidence type="ECO:0000259" key="4">
    <source>
        <dbReference type="Pfam" id="PF22384"/>
    </source>
</evidence>
<dbReference type="SUPFAM" id="SSF53850">
    <property type="entry name" value="Periplasmic binding protein-like II"/>
    <property type="match status" value="1"/>
</dbReference>